<dbReference type="SUPFAM" id="SSF52833">
    <property type="entry name" value="Thioredoxin-like"/>
    <property type="match status" value="1"/>
</dbReference>
<evidence type="ECO:0000313" key="8">
    <source>
        <dbReference type="EMBL" id="PEH89398.1"/>
    </source>
</evidence>
<feature type="transmembrane region" description="Helical" evidence="6">
    <location>
        <begin position="106"/>
        <end position="124"/>
    </location>
</feature>
<keyword evidence="6" id="KW-1133">Transmembrane helix</keyword>
<evidence type="ECO:0000256" key="4">
    <source>
        <dbReference type="ARBA" id="ARBA00023284"/>
    </source>
</evidence>
<keyword evidence="4" id="KW-0676">Redox-active center</keyword>
<dbReference type="GO" id="GO:0030313">
    <property type="term" value="C:cell envelope"/>
    <property type="evidence" value="ECO:0007669"/>
    <property type="project" value="UniProtKB-SubCell"/>
</dbReference>
<dbReference type="GO" id="GO:0015036">
    <property type="term" value="F:disulfide oxidoreductase activity"/>
    <property type="evidence" value="ECO:0007669"/>
    <property type="project" value="UniProtKB-ARBA"/>
</dbReference>
<dbReference type="InterPro" id="IPR036249">
    <property type="entry name" value="Thioredoxin-like_sf"/>
</dbReference>
<sequence length="294" mass="31950">MEEVLRIGPLALPLAPLQLFAAWWLGDALAQRRAARSQQIWGWHGWLLLVCGLLAARAAFVLEFAPHYAQPAWAAFDIRDGGWTASVGTIAVLLYGATLWLRRHPLAPAAMVGIAGALALWLGAQGLRQAMAPGQAPLPTFSAVALDARTVQLDQLAQQQGQPLVINLWATWCPPCRREMPALLQAQREHPDVRFLWVNQGESPETVLQYAAQQRLPPAQVLLDERQELGRLLRSSALPTTVFVDAQGRQSALRVGELSTATLAQHLQPLLKPTGPDTDAPSAASPALQEPVAR</sequence>
<dbReference type="Proteomes" id="UP000220246">
    <property type="component" value="Unassembled WGS sequence"/>
</dbReference>
<comment type="caution">
    <text evidence="8">The sequence shown here is derived from an EMBL/GenBank/DDBJ whole genome shotgun (WGS) entry which is preliminary data.</text>
</comment>
<protein>
    <submittedName>
        <fullName evidence="8">Redoxin</fullName>
    </submittedName>
</protein>
<dbReference type="PROSITE" id="PS00194">
    <property type="entry name" value="THIOREDOXIN_1"/>
    <property type="match status" value="1"/>
</dbReference>
<feature type="transmembrane region" description="Helical" evidence="6">
    <location>
        <begin position="40"/>
        <end position="60"/>
    </location>
</feature>
<name>A0A2A7UVV9_COMTR</name>
<keyword evidence="9" id="KW-1185">Reference proteome</keyword>
<evidence type="ECO:0000259" key="7">
    <source>
        <dbReference type="PROSITE" id="PS51352"/>
    </source>
</evidence>
<evidence type="ECO:0000313" key="9">
    <source>
        <dbReference type="Proteomes" id="UP000220246"/>
    </source>
</evidence>
<gene>
    <name evidence="8" type="ORF">CRM82_13020</name>
</gene>
<evidence type="ECO:0000256" key="1">
    <source>
        <dbReference type="ARBA" id="ARBA00004196"/>
    </source>
</evidence>
<dbReference type="CDD" id="cd02966">
    <property type="entry name" value="TlpA_like_family"/>
    <property type="match status" value="1"/>
</dbReference>
<dbReference type="PROSITE" id="PS51352">
    <property type="entry name" value="THIOREDOXIN_2"/>
    <property type="match status" value="1"/>
</dbReference>
<dbReference type="InterPro" id="IPR017937">
    <property type="entry name" value="Thioredoxin_CS"/>
</dbReference>
<dbReference type="PANTHER" id="PTHR42852">
    <property type="entry name" value="THIOL:DISULFIDE INTERCHANGE PROTEIN DSBE"/>
    <property type="match status" value="1"/>
</dbReference>
<dbReference type="EMBL" id="PDEA01000001">
    <property type="protein sequence ID" value="PEH89398.1"/>
    <property type="molecule type" value="Genomic_DNA"/>
</dbReference>
<keyword evidence="2" id="KW-0201">Cytochrome c-type biogenesis</keyword>
<accession>A0A2A7UVV9</accession>
<comment type="subcellular location">
    <subcellularLocation>
        <location evidence="1">Cell envelope</location>
    </subcellularLocation>
</comment>
<proteinExistence type="predicted"/>
<dbReference type="InterPro" id="IPR000866">
    <property type="entry name" value="AhpC/TSA"/>
</dbReference>
<evidence type="ECO:0000256" key="3">
    <source>
        <dbReference type="ARBA" id="ARBA00023157"/>
    </source>
</evidence>
<dbReference type="Pfam" id="PF00578">
    <property type="entry name" value="AhpC-TSA"/>
    <property type="match status" value="1"/>
</dbReference>
<keyword evidence="6" id="KW-0472">Membrane</keyword>
<evidence type="ECO:0000256" key="5">
    <source>
        <dbReference type="SAM" id="MobiDB-lite"/>
    </source>
</evidence>
<feature type="region of interest" description="Disordered" evidence="5">
    <location>
        <begin position="270"/>
        <end position="294"/>
    </location>
</feature>
<keyword evidence="6" id="KW-0812">Transmembrane</keyword>
<dbReference type="STRING" id="1219032.GCA_001515545_01087"/>
<evidence type="ECO:0000256" key="6">
    <source>
        <dbReference type="SAM" id="Phobius"/>
    </source>
</evidence>
<feature type="transmembrane region" description="Helical" evidence="6">
    <location>
        <begin position="81"/>
        <end position="100"/>
    </location>
</feature>
<reference evidence="9" key="1">
    <citation type="submission" date="2017-09" db="EMBL/GenBank/DDBJ databases">
        <title>FDA dAtabase for Regulatory Grade micrObial Sequences (FDA-ARGOS): Supporting development and validation of Infectious Disease Dx tests.</title>
        <authorList>
            <person name="Minogue T."/>
            <person name="Wolcott M."/>
            <person name="Wasieloski L."/>
            <person name="Aguilar W."/>
            <person name="Moore D."/>
            <person name="Tallon L."/>
            <person name="Sadzewicz L."/>
            <person name="Ott S."/>
            <person name="Zhao X."/>
            <person name="Nagaraj S."/>
            <person name="Vavikolanu K."/>
            <person name="Aluvathingal J."/>
            <person name="Nadendla S."/>
            <person name="Sichtig H."/>
        </authorList>
    </citation>
    <scope>NUCLEOTIDE SEQUENCE [LARGE SCALE GENOMIC DNA]</scope>
    <source>
        <strain evidence="9">FDAARGOS_394</strain>
    </source>
</reference>
<dbReference type="PANTHER" id="PTHR42852:SF6">
    <property type="entry name" value="THIOL:DISULFIDE INTERCHANGE PROTEIN DSBE"/>
    <property type="match status" value="1"/>
</dbReference>
<dbReference type="GeneID" id="80801538"/>
<feature type="domain" description="Thioredoxin" evidence="7">
    <location>
        <begin position="132"/>
        <end position="272"/>
    </location>
</feature>
<dbReference type="GO" id="GO:0017004">
    <property type="term" value="P:cytochrome complex assembly"/>
    <property type="evidence" value="ECO:0007669"/>
    <property type="project" value="UniProtKB-KW"/>
</dbReference>
<dbReference type="GO" id="GO:0016209">
    <property type="term" value="F:antioxidant activity"/>
    <property type="evidence" value="ECO:0007669"/>
    <property type="project" value="InterPro"/>
</dbReference>
<dbReference type="RefSeq" id="WP_066534240.1">
    <property type="nucleotide sequence ID" value="NZ_PDEA01000001.1"/>
</dbReference>
<dbReference type="Gene3D" id="3.40.30.10">
    <property type="entry name" value="Glutaredoxin"/>
    <property type="match status" value="1"/>
</dbReference>
<organism evidence="8 9">
    <name type="scientific">Comamonas terrigena</name>
    <dbReference type="NCBI Taxonomy" id="32013"/>
    <lineage>
        <taxon>Bacteria</taxon>
        <taxon>Pseudomonadati</taxon>
        <taxon>Pseudomonadota</taxon>
        <taxon>Betaproteobacteria</taxon>
        <taxon>Burkholderiales</taxon>
        <taxon>Comamonadaceae</taxon>
        <taxon>Comamonas</taxon>
    </lineage>
</organism>
<dbReference type="OrthoDB" id="9811352at2"/>
<dbReference type="AlphaFoldDB" id="A0A2A7UVV9"/>
<dbReference type="InterPro" id="IPR013766">
    <property type="entry name" value="Thioredoxin_domain"/>
</dbReference>
<dbReference type="InterPro" id="IPR050553">
    <property type="entry name" value="Thioredoxin_ResA/DsbE_sf"/>
</dbReference>
<evidence type="ECO:0000256" key="2">
    <source>
        <dbReference type="ARBA" id="ARBA00022748"/>
    </source>
</evidence>
<keyword evidence="3" id="KW-1015">Disulfide bond</keyword>